<dbReference type="EMBL" id="CAAE01014542">
    <property type="protein sequence ID" value="CAF97681.1"/>
    <property type="molecule type" value="Genomic_DNA"/>
</dbReference>
<sequence length="99" mass="11309">MSEEEAQQLRRTNKELASTTENFVKRVKILHKISHVLVKKSETSGTTLEQLREKCQNLETMVKSSEISVEEQKYSNKDLATKLETSNSCVFILEMSCAI</sequence>
<dbReference type="KEGG" id="tng:GSTEN00015117G001"/>
<name>Q4SNV1_TETNG</name>
<evidence type="ECO:0000313" key="1">
    <source>
        <dbReference type="EMBL" id="CAF97681.1"/>
    </source>
</evidence>
<dbReference type="AlphaFoldDB" id="Q4SNV1"/>
<protein>
    <submittedName>
        <fullName evidence="1">(spotted green pufferfish) hypothetical protein</fullName>
    </submittedName>
</protein>
<proteinExistence type="predicted"/>
<comment type="caution">
    <text evidence="1">The sequence shown here is derived from an EMBL/GenBank/DDBJ whole genome shotgun (WGS) entry which is preliminary data.</text>
</comment>
<gene>
    <name evidence="1" type="ORF">GSTENG00015117001</name>
</gene>
<reference evidence="1" key="1">
    <citation type="journal article" date="2004" name="Nature">
        <title>Genome duplication in the teleost fish Tetraodon nigroviridis reveals the early vertebrate proto-karyotype.</title>
        <authorList>
            <person name="Jaillon O."/>
            <person name="Aury J.-M."/>
            <person name="Brunet F."/>
            <person name="Petit J.-L."/>
            <person name="Stange-Thomann N."/>
            <person name="Mauceli E."/>
            <person name="Bouneau L."/>
            <person name="Fischer C."/>
            <person name="Ozouf-Costaz C."/>
            <person name="Bernot A."/>
            <person name="Nicaud S."/>
            <person name="Jaffe D."/>
            <person name="Fisher S."/>
            <person name="Lutfalla G."/>
            <person name="Dossat C."/>
            <person name="Segurens B."/>
            <person name="Dasilva C."/>
            <person name="Salanoubat M."/>
            <person name="Levy M."/>
            <person name="Boudet N."/>
            <person name="Castellano S."/>
            <person name="Anthouard V."/>
            <person name="Jubin C."/>
            <person name="Castelli V."/>
            <person name="Katinka M."/>
            <person name="Vacherie B."/>
            <person name="Biemont C."/>
            <person name="Skalli Z."/>
            <person name="Cattolico L."/>
            <person name="Poulain J."/>
            <person name="De Berardinis V."/>
            <person name="Cruaud C."/>
            <person name="Duprat S."/>
            <person name="Brottier P."/>
            <person name="Coutanceau J.-P."/>
            <person name="Gouzy J."/>
            <person name="Parra G."/>
            <person name="Lardier G."/>
            <person name="Chapple C."/>
            <person name="McKernan K.J."/>
            <person name="McEwan P."/>
            <person name="Bosak S."/>
            <person name="Kellis M."/>
            <person name="Volff J.-N."/>
            <person name="Guigo R."/>
            <person name="Zody M.C."/>
            <person name="Mesirov J."/>
            <person name="Lindblad-Toh K."/>
            <person name="Birren B."/>
            <person name="Nusbaum C."/>
            <person name="Kahn D."/>
            <person name="Robinson-Rechavi M."/>
            <person name="Laudet V."/>
            <person name="Schachter V."/>
            <person name="Quetier F."/>
            <person name="Saurin W."/>
            <person name="Scarpelli C."/>
            <person name="Wincker P."/>
            <person name="Lander E.S."/>
            <person name="Weissenbach J."/>
            <person name="Roest Crollius H."/>
        </authorList>
    </citation>
    <scope>NUCLEOTIDE SEQUENCE [LARGE SCALE GENOMIC DNA]</scope>
</reference>
<reference evidence="1" key="2">
    <citation type="submission" date="2004-02" db="EMBL/GenBank/DDBJ databases">
        <authorList>
            <consortium name="Genoscope"/>
            <consortium name="Whitehead Institute Centre for Genome Research"/>
        </authorList>
    </citation>
    <scope>NUCLEOTIDE SEQUENCE</scope>
</reference>
<organism evidence="1">
    <name type="scientific">Tetraodon nigroviridis</name>
    <name type="common">Spotted green pufferfish</name>
    <name type="synonym">Chelonodon nigroviridis</name>
    <dbReference type="NCBI Taxonomy" id="99883"/>
    <lineage>
        <taxon>Eukaryota</taxon>
        <taxon>Metazoa</taxon>
        <taxon>Chordata</taxon>
        <taxon>Craniata</taxon>
        <taxon>Vertebrata</taxon>
        <taxon>Euteleostomi</taxon>
        <taxon>Actinopterygii</taxon>
        <taxon>Neopterygii</taxon>
        <taxon>Teleostei</taxon>
        <taxon>Neoteleostei</taxon>
        <taxon>Acanthomorphata</taxon>
        <taxon>Eupercaria</taxon>
        <taxon>Tetraodontiformes</taxon>
        <taxon>Tetradontoidea</taxon>
        <taxon>Tetraodontidae</taxon>
        <taxon>Tetraodon</taxon>
    </lineage>
</organism>
<accession>Q4SNV1</accession>